<feature type="repeat" description="ARM" evidence="2">
    <location>
        <begin position="450"/>
        <end position="489"/>
    </location>
</feature>
<feature type="compositionally biased region" description="Basic and acidic residues" evidence="3">
    <location>
        <begin position="1004"/>
        <end position="1014"/>
    </location>
</feature>
<reference evidence="4" key="1">
    <citation type="submission" date="2021-01" db="EMBL/GenBank/DDBJ databases">
        <authorList>
            <person name="Corre E."/>
            <person name="Pelletier E."/>
            <person name="Niang G."/>
            <person name="Scheremetjew M."/>
            <person name="Finn R."/>
            <person name="Kale V."/>
            <person name="Holt S."/>
            <person name="Cochrane G."/>
            <person name="Meng A."/>
            <person name="Brown T."/>
            <person name="Cohen L."/>
        </authorList>
    </citation>
    <scope>NUCLEOTIDE SEQUENCE</scope>
    <source>
        <strain evidence="4">308</strain>
    </source>
</reference>
<keyword evidence="1" id="KW-0677">Repeat</keyword>
<gene>
    <name evidence="4" type="ORF">CHYS00102_LOCUS30516</name>
</gene>
<feature type="compositionally biased region" description="Polar residues" evidence="3">
    <location>
        <begin position="276"/>
        <end position="286"/>
    </location>
</feature>
<feature type="region of interest" description="Disordered" evidence="3">
    <location>
        <begin position="1045"/>
        <end position="1192"/>
    </location>
</feature>
<dbReference type="SUPFAM" id="SSF48371">
    <property type="entry name" value="ARM repeat"/>
    <property type="match status" value="1"/>
</dbReference>
<evidence type="ECO:0000256" key="3">
    <source>
        <dbReference type="SAM" id="MobiDB-lite"/>
    </source>
</evidence>
<dbReference type="EMBL" id="HBFR01041738">
    <property type="protein sequence ID" value="CAD8903297.1"/>
    <property type="molecule type" value="Transcribed_RNA"/>
</dbReference>
<dbReference type="InterPro" id="IPR016024">
    <property type="entry name" value="ARM-type_fold"/>
</dbReference>
<feature type="compositionally biased region" description="Basic and acidic residues" evidence="3">
    <location>
        <begin position="668"/>
        <end position="686"/>
    </location>
</feature>
<feature type="compositionally biased region" description="Low complexity" evidence="3">
    <location>
        <begin position="1107"/>
        <end position="1124"/>
    </location>
</feature>
<name>A0A7S1C178_9STRA</name>
<feature type="region of interest" description="Disordered" evidence="3">
    <location>
        <begin position="55"/>
        <end position="97"/>
    </location>
</feature>
<organism evidence="4">
    <name type="scientific">Corethron hystrix</name>
    <dbReference type="NCBI Taxonomy" id="216773"/>
    <lineage>
        <taxon>Eukaryota</taxon>
        <taxon>Sar</taxon>
        <taxon>Stramenopiles</taxon>
        <taxon>Ochrophyta</taxon>
        <taxon>Bacillariophyta</taxon>
        <taxon>Coscinodiscophyceae</taxon>
        <taxon>Corethrophycidae</taxon>
        <taxon>Corethrales</taxon>
        <taxon>Corethraceae</taxon>
        <taxon>Corethron</taxon>
    </lineage>
</organism>
<feature type="compositionally biased region" description="Polar residues" evidence="3">
    <location>
        <begin position="1134"/>
        <end position="1178"/>
    </location>
</feature>
<protein>
    <recommendedName>
        <fullName evidence="5">Armadillo repeat-containing domain-containing protein</fullName>
    </recommendedName>
</protein>
<dbReference type="Gene3D" id="1.25.10.10">
    <property type="entry name" value="Leucine-rich Repeat Variant"/>
    <property type="match status" value="1"/>
</dbReference>
<dbReference type="InterPro" id="IPR011989">
    <property type="entry name" value="ARM-like"/>
</dbReference>
<sequence>MGKRSQPKTMKESVFTFLMEAEDLINDIANGNSWSAEELSNLEYSAVYVDSTSSYDDSFSGEVDTETSATSLSHDGRDFRYGTAEAPPRLETSNSSTSCYSLDIEDKFCEDTDDTHEDCFENSIDSAAILSTALSESDDAKDSPENSTMDPNISWVSVLHTNYDPKHNLVNASKEASEDSKKGNNYGVENDIAAIDRVLNRMKKSKDEINAEEEYTGDDRDQQESREGKRSSVNLLDESFTDGLGGAAEQEKVSSKRSGSNNSSLRSKVAGIVKLSSDQSTKNAGNESFRKSKVNHSGSESSVRSSRCPENKSLEASEDGSNFLVGDKHTHTYESKEILIRKKRSNPRKTKMVLFEPENALNPDLAIMSMKSEDEDVEPTVAKTNKLKRTKTCVFPVFTGQRDDVASYVGHLVRAMAKYGHSKTVQMKALKAISRIAVYEQFRPIIWEAGTVDKVLSSIYRHSDNPRVIDSALGALMNLAIDDDIKENITDIESPKLTLTAMAVFRDDVRLQRNALGFVRNMSHKNLKFQSDFVANDGLNIINKVLEQHENDQTVQENGMATLLNMTIESANGVAAKMLGDRRAKMNYSKSVQSDKKALLSRHQLRTKRCFQRLSGPGPRFQSTGVEKKSIDIEDEKAKYSDMNSSEIALDETSKKESFTEETFSDENVDKIENMETESVEKKSEEEKSDESIDSESNNKAHVKELSSHKISKSLAEAQEGKKNSLKKMAVEKTVVAYGLPKVDGGNRNLRNKSPNKSLMKLLFKTKEKKERKLENIHRENDAQKPIIFEVKKTLKAMDSNFEEKKTVSQDSKQIMRQKASLNNMTNFVNSNSFSTNDSRKIDEDEDCGSYMSIANYSSDDAAPHETEIDELAQSSENDVYMAVNNKDIDLSNPFEPIDEITGTNSTYDAIDAVNSSYTERTEMTSIDERSLFFDQRDTFDDNRSESTFGSTNGGYDGTAAGTTTQYENPIWFWTSTVSTMQQKETAERENMDRMSNPPEDERENLKEETRDESQNFDNSELGEFIEVEWSPCTKVSGLYDGKLSIGTNNNPSLSSKDTPCVTSIDKPKVQPSVLPRSKRSYESKRANVLRKTSPMRNAAKRSELHGTLSKNGKNSNKKTGLNKGSKKDPPNKKTVQNYQYETLSSRKNCVSSKYTTSPSRSQNNGSPSNRMRRNNTLGIHERHPTVKKTNQSKEGLLNKKVMKKDTVFMQTRIGKDMNKNNRVVSPQPWGGLKVTGKKF</sequence>
<evidence type="ECO:0000313" key="4">
    <source>
        <dbReference type="EMBL" id="CAD8903297.1"/>
    </source>
</evidence>
<feature type="compositionally biased region" description="Basic and acidic residues" evidence="3">
    <location>
        <begin position="217"/>
        <end position="230"/>
    </location>
</feature>
<evidence type="ECO:0000256" key="2">
    <source>
        <dbReference type="PROSITE-ProRule" id="PRU00259"/>
    </source>
</evidence>
<dbReference type="AlphaFoldDB" id="A0A7S1C178"/>
<evidence type="ECO:0000256" key="1">
    <source>
        <dbReference type="ARBA" id="ARBA00022737"/>
    </source>
</evidence>
<accession>A0A7S1C178</accession>
<dbReference type="PANTHER" id="PTHR22895:SF0">
    <property type="entry name" value="ARMADILLO REPEAT-CONTAINING PROTEIN 6"/>
    <property type="match status" value="1"/>
</dbReference>
<feature type="region of interest" description="Disordered" evidence="3">
    <location>
        <begin position="982"/>
        <end position="1020"/>
    </location>
</feature>
<feature type="compositionally biased region" description="Low complexity" evidence="3">
    <location>
        <begin position="256"/>
        <end position="268"/>
    </location>
</feature>
<evidence type="ECO:0008006" key="5">
    <source>
        <dbReference type="Google" id="ProtNLM"/>
    </source>
</evidence>
<feature type="compositionally biased region" description="Basic and acidic residues" evidence="3">
    <location>
        <begin position="697"/>
        <end position="708"/>
    </location>
</feature>
<feature type="region of interest" description="Disordered" evidence="3">
    <location>
        <begin position="1220"/>
        <end position="1240"/>
    </location>
</feature>
<proteinExistence type="predicted"/>
<feature type="region of interest" description="Disordered" evidence="3">
    <location>
        <begin position="641"/>
        <end position="712"/>
    </location>
</feature>
<feature type="compositionally biased region" description="Low complexity" evidence="3">
    <location>
        <begin position="297"/>
        <end position="306"/>
    </location>
</feature>
<dbReference type="PANTHER" id="PTHR22895">
    <property type="entry name" value="ARMADILLO REPEAT-CONTAINING PROTEIN 6"/>
    <property type="match status" value="1"/>
</dbReference>
<dbReference type="InterPro" id="IPR000225">
    <property type="entry name" value="Armadillo"/>
</dbReference>
<feature type="region of interest" description="Disordered" evidence="3">
    <location>
        <begin position="209"/>
        <end position="327"/>
    </location>
</feature>
<dbReference type="PROSITE" id="PS50176">
    <property type="entry name" value="ARM_REPEAT"/>
    <property type="match status" value="1"/>
</dbReference>
<feature type="compositionally biased region" description="Polar residues" evidence="3">
    <location>
        <begin position="1046"/>
        <end position="1062"/>
    </location>
</feature>